<dbReference type="InterPro" id="IPR046341">
    <property type="entry name" value="SET_dom_sf"/>
</dbReference>
<keyword evidence="2" id="KW-0808">Transferase</keyword>
<dbReference type="InterPro" id="IPR001214">
    <property type="entry name" value="SET_dom"/>
</dbReference>
<dbReference type="Gene3D" id="2.170.270.10">
    <property type="entry name" value="SET domain"/>
    <property type="match status" value="1"/>
</dbReference>
<name>A0A9J6BRA0_POLVA</name>
<dbReference type="SUPFAM" id="SSF82199">
    <property type="entry name" value="SET domain"/>
    <property type="match status" value="2"/>
</dbReference>
<feature type="compositionally biased region" description="Acidic residues" evidence="4">
    <location>
        <begin position="367"/>
        <end position="385"/>
    </location>
</feature>
<dbReference type="PANTHER" id="PTHR46402:SF2">
    <property type="entry name" value="HISTONE-LYSINE N-TRIMETHYLTRANSFERASE SMYD5"/>
    <property type="match status" value="1"/>
</dbReference>
<feature type="region of interest" description="Disordered" evidence="4">
    <location>
        <begin position="366"/>
        <end position="385"/>
    </location>
</feature>
<sequence>MSSKIKIVTHSEKGRCILAANGIKKDEEILREKPFVATQFAWNKESKYLCCSNCMYPLETAQDNVRRLTFDNTIMLPFPECDKINLQNVVKCENCDDLYCSQSCLENEKMNNHEFYCNQLLPNGRFNEIYEVWKRCHYPPETCSILMIIKLFALIKKKPMETVEKLNEFCNRSVNEDLMLAHKMLGDSYKSQISELQETMKKAFADDTEFERYLTDDGFISLLAIIGTNSQGIGTSSFADYVKSISELQLSEEKRSEIDDFIDSIYTRLNETVGEFLNSEGSGLYSIQSKINHSCNPNSEIIFPDSNSLLQVIALRDIKQNEEITISYLDECQLSRSRHSRQKYLQENYIFECFCEKCESQVNDADLTSDEGENYDDDDDNMDTD</sequence>
<evidence type="ECO:0000256" key="2">
    <source>
        <dbReference type="ARBA" id="ARBA00022679"/>
    </source>
</evidence>
<dbReference type="GO" id="GO:0032259">
    <property type="term" value="P:methylation"/>
    <property type="evidence" value="ECO:0007669"/>
    <property type="project" value="UniProtKB-KW"/>
</dbReference>
<evidence type="ECO:0000313" key="7">
    <source>
        <dbReference type="Proteomes" id="UP001107558"/>
    </source>
</evidence>
<organism evidence="6 7">
    <name type="scientific">Polypedilum vanderplanki</name>
    <name type="common">Sleeping chironomid midge</name>
    <dbReference type="NCBI Taxonomy" id="319348"/>
    <lineage>
        <taxon>Eukaryota</taxon>
        <taxon>Metazoa</taxon>
        <taxon>Ecdysozoa</taxon>
        <taxon>Arthropoda</taxon>
        <taxon>Hexapoda</taxon>
        <taxon>Insecta</taxon>
        <taxon>Pterygota</taxon>
        <taxon>Neoptera</taxon>
        <taxon>Endopterygota</taxon>
        <taxon>Diptera</taxon>
        <taxon>Nematocera</taxon>
        <taxon>Chironomoidea</taxon>
        <taxon>Chironomidae</taxon>
        <taxon>Chironominae</taxon>
        <taxon>Polypedilum</taxon>
        <taxon>Polypedilum</taxon>
    </lineage>
</organism>
<evidence type="ECO:0000256" key="3">
    <source>
        <dbReference type="ARBA" id="ARBA00022691"/>
    </source>
</evidence>
<dbReference type="Proteomes" id="UP001107558">
    <property type="component" value="Chromosome 3"/>
</dbReference>
<gene>
    <name evidence="6" type="ORF">PVAND_002527</name>
</gene>
<dbReference type="PANTHER" id="PTHR46402">
    <property type="entry name" value="SET AND MYND DOMAIN-CONTAINING PROTEIN 5"/>
    <property type="match status" value="1"/>
</dbReference>
<dbReference type="PROSITE" id="PS50280">
    <property type="entry name" value="SET"/>
    <property type="match status" value="1"/>
</dbReference>
<comment type="caution">
    <text evidence="6">The sequence shown here is derived from an EMBL/GenBank/DDBJ whole genome shotgun (WGS) entry which is preliminary data.</text>
</comment>
<dbReference type="GO" id="GO:0042799">
    <property type="term" value="F:histone H4K20 methyltransferase activity"/>
    <property type="evidence" value="ECO:0007669"/>
    <property type="project" value="TreeGrafter"/>
</dbReference>
<dbReference type="GO" id="GO:0045814">
    <property type="term" value="P:negative regulation of gene expression, epigenetic"/>
    <property type="evidence" value="ECO:0007669"/>
    <property type="project" value="TreeGrafter"/>
</dbReference>
<dbReference type="AlphaFoldDB" id="A0A9J6BRA0"/>
<accession>A0A9J6BRA0</accession>
<proteinExistence type="predicted"/>
<evidence type="ECO:0000256" key="4">
    <source>
        <dbReference type="SAM" id="MobiDB-lite"/>
    </source>
</evidence>
<feature type="domain" description="SET" evidence="5">
    <location>
        <begin position="3"/>
        <end position="329"/>
    </location>
</feature>
<protein>
    <recommendedName>
        <fullName evidence="5">SET domain-containing protein</fullName>
    </recommendedName>
</protein>
<dbReference type="OrthoDB" id="438641at2759"/>
<reference evidence="6" key="1">
    <citation type="submission" date="2021-03" db="EMBL/GenBank/DDBJ databases">
        <title>Chromosome level genome of the anhydrobiotic midge Polypedilum vanderplanki.</title>
        <authorList>
            <person name="Yoshida Y."/>
            <person name="Kikawada T."/>
            <person name="Gusev O."/>
        </authorList>
    </citation>
    <scope>NUCLEOTIDE SEQUENCE</scope>
    <source>
        <strain evidence="6">NIAS01</strain>
        <tissue evidence="6">Whole body or cell culture</tissue>
    </source>
</reference>
<evidence type="ECO:0000259" key="5">
    <source>
        <dbReference type="PROSITE" id="PS50280"/>
    </source>
</evidence>
<evidence type="ECO:0000256" key="1">
    <source>
        <dbReference type="ARBA" id="ARBA00022603"/>
    </source>
</evidence>
<dbReference type="SMART" id="SM00317">
    <property type="entry name" value="SET"/>
    <property type="match status" value="1"/>
</dbReference>
<keyword evidence="1" id="KW-0489">Methyltransferase</keyword>
<keyword evidence="7" id="KW-1185">Reference proteome</keyword>
<dbReference type="EMBL" id="JADBJN010000003">
    <property type="protein sequence ID" value="KAG5672396.1"/>
    <property type="molecule type" value="Genomic_DNA"/>
</dbReference>
<keyword evidence="3" id="KW-0949">S-adenosyl-L-methionine</keyword>
<evidence type="ECO:0000313" key="6">
    <source>
        <dbReference type="EMBL" id="KAG5672396.1"/>
    </source>
</evidence>
<dbReference type="Pfam" id="PF00856">
    <property type="entry name" value="SET"/>
    <property type="match status" value="1"/>
</dbReference>